<feature type="region of interest" description="Disordered" evidence="1">
    <location>
        <begin position="766"/>
        <end position="785"/>
    </location>
</feature>
<dbReference type="EMBL" id="KL197709">
    <property type="protein sequence ID" value="KDQ64523.1"/>
    <property type="molecule type" value="Genomic_DNA"/>
</dbReference>
<proteinExistence type="predicted"/>
<dbReference type="GO" id="GO:0070822">
    <property type="term" value="C:Sin3-type complex"/>
    <property type="evidence" value="ECO:0007669"/>
    <property type="project" value="TreeGrafter"/>
</dbReference>
<protein>
    <recommendedName>
        <fullName evidence="2">STB6-like N-terminal domain-containing protein</fullName>
    </recommendedName>
</protein>
<feature type="compositionally biased region" description="Low complexity" evidence="1">
    <location>
        <begin position="1028"/>
        <end position="1044"/>
    </location>
</feature>
<feature type="compositionally biased region" description="Polar residues" evidence="1">
    <location>
        <begin position="34"/>
        <end position="46"/>
    </location>
</feature>
<dbReference type="Proteomes" id="UP000027265">
    <property type="component" value="Unassembled WGS sequence"/>
</dbReference>
<accession>A0A067QBT1</accession>
<feature type="region of interest" description="Disordered" evidence="1">
    <location>
        <begin position="76"/>
        <end position="111"/>
    </location>
</feature>
<name>A0A067QBT1_9AGAM</name>
<feature type="region of interest" description="Disordered" evidence="1">
    <location>
        <begin position="523"/>
        <end position="557"/>
    </location>
</feature>
<evidence type="ECO:0000313" key="4">
    <source>
        <dbReference type="Proteomes" id="UP000027265"/>
    </source>
</evidence>
<dbReference type="AlphaFoldDB" id="A0A067QBT1"/>
<sequence>MSRPSNQSRATSYPAVQPLSSSSQPNAQPPHVSFSRSSTTPQLSHYPSFSATSATMSAAVVDVRAKRLLMPTVRVPRLGPAPSPSNTITPNIPVGASPRSKHKHSGSRIIRSRSGSTSVLALPEPVPQVPEFAGEEWLGPNHKFDVVQEQLEIEGYQLYAVEKWIVERTRPVTVLTVYTGNPEHKITVTALSISTSLTGHDARQEWDKALHSLRRDGARPKDTDIGTLMVTSLANFRSDFTIVHIPTGNFLEIREQLYTNINLLRMGCSGRSALTLEEPSDTTKDRFISMYHFNDKIREPEIFNLTVLELVKLIQTGLSFFGMFTTSLEDKNGLLCDVTVDGIQKWVTEIGEPFAKVEPMERVADPTVVSALLSLVLAVRNKLYATGYSHVVPKDPFLDPGGFLTALSHFQQSRTHTLQPTTVVSTAPPAPYLTRELLESIDRAYEKGRSSDSYKVHRVILSKLDDLTMDLSASGSAAVGVEPTLDITRFVKCVMGGEKKDGARSLRCLWTGRVGDLLEMKRRGKGGIGSDVEKVEDGEKGGDDRPEGKVTDSEGEVFGPMLWSGKVQKKIENWAIRTRKKTSVDFGRGRPPQVGDGSTPSSLHQHQRQPSQVPSVIVSGDPDDEEILSSGQASPTCNLFPPFTLSPFLIVHKAESRTPNPFLLSAGKLSLGELSSISNISMSDYDRRVTEFNQKRPSTKPCYQSRIVSWSDPVSARGILDDEPDEDDKKDEDEKEYERLREQERLRRRVRGRRLTRVSEDGEYFLDNSSPNSAAASPTRKPGRRIKRSYSLDDISRLKDLRVLPIDWMRIDVELAGQALIMRRRERHLENVVACLQALTQSLSSTNSSLRQEYDSHQLAIKDVESHIEVVAAIENERAKADAMMQETQALRYESAQFRVPELWHMSTPPRQKVIQLREKVFGTGGRRLRPGEHDAHGPFNRLQWTLDGEERLVDRFGRTESEVEEEKGFPAEFPVHDEEGTDDLEPEYLSGPTWLLQLFNSWGNRWGLFTAKPKPNEPNAIGTQLITPTATSPASSSDSHPPS</sequence>
<feature type="compositionally biased region" description="Polar residues" evidence="1">
    <location>
        <begin position="596"/>
        <end position="614"/>
    </location>
</feature>
<dbReference type="InterPro" id="IPR038919">
    <property type="entry name" value="STB2/STB2"/>
</dbReference>
<dbReference type="PANTHER" id="PTHR31011">
    <property type="entry name" value="PROTEIN STB2-RELATED"/>
    <property type="match status" value="1"/>
</dbReference>
<dbReference type="HOGENOM" id="CLU_010710_0_0_1"/>
<reference evidence="4" key="1">
    <citation type="journal article" date="2014" name="Proc. Natl. Acad. Sci. U.S.A.">
        <title>Extensive sampling of basidiomycete genomes demonstrates inadequacy of the white-rot/brown-rot paradigm for wood decay fungi.</title>
        <authorList>
            <person name="Riley R."/>
            <person name="Salamov A.A."/>
            <person name="Brown D.W."/>
            <person name="Nagy L.G."/>
            <person name="Floudas D."/>
            <person name="Held B.W."/>
            <person name="Levasseur A."/>
            <person name="Lombard V."/>
            <person name="Morin E."/>
            <person name="Otillar R."/>
            <person name="Lindquist E.A."/>
            <person name="Sun H."/>
            <person name="LaButti K.M."/>
            <person name="Schmutz J."/>
            <person name="Jabbour D."/>
            <person name="Luo H."/>
            <person name="Baker S.E."/>
            <person name="Pisabarro A.G."/>
            <person name="Walton J.D."/>
            <person name="Blanchette R.A."/>
            <person name="Henrissat B."/>
            <person name="Martin F."/>
            <person name="Cullen D."/>
            <person name="Hibbett D.S."/>
            <person name="Grigoriev I.V."/>
        </authorList>
    </citation>
    <scope>NUCLEOTIDE SEQUENCE [LARGE SCALE GENOMIC DNA]</scope>
    <source>
        <strain evidence="4">MUCL 33604</strain>
    </source>
</reference>
<evidence type="ECO:0000259" key="2">
    <source>
        <dbReference type="Pfam" id="PF25995"/>
    </source>
</evidence>
<evidence type="ECO:0000313" key="3">
    <source>
        <dbReference type="EMBL" id="KDQ64523.1"/>
    </source>
</evidence>
<feature type="compositionally biased region" description="Acidic residues" evidence="1">
    <location>
        <begin position="721"/>
        <end position="735"/>
    </location>
</feature>
<dbReference type="InterPro" id="IPR059025">
    <property type="entry name" value="STB6_N"/>
</dbReference>
<organism evidence="3 4">
    <name type="scientific">Jaapia argillacea MUCL 33604</name>
    <dbReference type="NCBI Taxonomy" id="933084"/>
    <lineage>
        <taxon>Eukaryota</taxon>
        <taxon>Fungi</taxon>
        <taxon>Dikarya</taxon>
        <taxon>Basidiomycota</taxon>
        <taxon>Agaricomycotina</taxon>
        <taxon>Agaricomycetes</taxon>
        <taxon>Agaricomycetidae</taxon>
        <taxon>Jaapiales</taxon>
        <taxon>Jaapiaceae</taxon>
        <taxon>Jaapia</taxon>
    </lineage>
</organism>
<feature type="region of interest" description="Disordered" evidence="1">
    <location>
        <begin position="1"/>
        <end position="46"/>
    </location>
</feature>
<evidence type="ECO:0000256" key="1">
    <source>
        <dbReference type="SAM" id="MobiDB-lite"/>
    </source>
</evidence>
<dbReference type="PANTHER" id="PTHR31011:SF2">
    <property type="entry name" value="PROTEIN STB2-RELATED"/>
    <property type="match status" value="1"/>
</dbReference>
<feature type="region of interest" description="Disordered" evidence="1">
    <location>
        <begin position="582"/>
        <end position="629"/>
    </location>
</feature>
<feature type="compositionally biased region" description="Polar residues" evidence="1">
    <location>
        <begin position="1"/>
        <end position="11"/>
    </location>
</feature>
<feature type="domain" description="STB6-like N-terminal" evidence="2">
    <location>
        <begin position="129"/>
        <end position="266"/>
    </location>
</feature>
<feature type="region of interest" description="Disordered" evidence="1">
    <location>
        <begin position="1013"/>
        <end position="1044"/>
    </location>
</feature>
<feature type="region of interest" description="Disordered" evidence="1">
    <location>
        <begin position="716"/>
        <end position="737"/>
    </location>
</feature>
<dbReference type="Pfam" id="PF25995">
    <property type="entry name" value="STB6_N"/>
    <property type="match status" value="1"/>
</dbReference>
<dbReference type="InParanoid" id="A0A067QBT1"/>
<dbReference type="STRING" id="933084.A0A067QBT1"/>
<keyword evidence="4" id="KW-1185">Reference proteome</keyword>
<dbReference type="OrthoDB" id="19806at2759"/>
<feature type="compositionally biased region" description="Low complexity" evidence="1">
    <location>
        <begin position="768"/>
        <end position="778"/>
    </location>
</feature>
<feature type="compositionally biased region" description="Basic and acidic residues" evidence="1">
    <location>
        <begin position="531"/>
        <end position="552"/>
    </location>
</feature>
<gene>
    <name evidence="3" type="ORF">JAAARDRAFT_187846</name>
</gene>